<feature type="region of interest" description="Disordered" evidence="1">
    <location>
        <begin position="51"/>
        <end position="120"/>
    </location>
</feature>
<keyword evidence="2" id="KW-0812">Transmembrane</keyword>
<name>A0A8J3AE36_9ACTN</name>
<accession>A0A8J3AE36</accession>
<organism evidence="3 4">
    <name type="scientific">Egicoccus halophilus</name>
    <dbReference type="NCBI Taxonomy" id="1670830"/>
    <lineage>
        <taxon>Bacteria</taxon>
        <taxon>Bacillati</taxon>
        <taxon>Actinomycetota</taxon>
        <taxon>Nitriliruptoria</taxon>
        <taxon>Egicoccales</taxon>
        <taxon>Egicoccaceae</taxon>
        <taxon>Egicoccus</taxon>
    </lineage>
</organism>
<protein>
    <recommendedName>
        <fullName evidence="5">Right handed beta helix region</fullName>
    </recommendedName>
</protein>
<dbReference type="OrthoDB" id="505641at2"/>
<evidence type="ECO:0000313" key="4">
    <source>
        <dbReference type="Proteomes" id="UP000650511"/>
    </source>
</evidence>
<comment type="caution">
    <text evidence="3">The sequence shown here is derived from an EMBL/GenBank/DDBJ whole genome shotgun (WGS) entry which is preliminary data.</text>
</comment>
<evidence type="ECO:0000256" key="1">
    <source>
        <dbReference type="SAM" id="MobiDB-lite"/>
    </source>
</evidence>
<evidence type="ECO:0000256" key="2">
    <source>
        <dbReference type="SAM" id="Phobius"/>
    </source>
</evidence>
<reference evidence="3" key="1">
    <citation type="journal article" date="2014" name="Int. J. Syst. Evol. Microbiol.">
        <title>Complete genome sequence of Corynebacterium casei LMG S-19264T (=DSM 44701T), isolated from a smear-ripened cheese.</title>
        <authorList>
            <consortium name="US DOE Joint Genome Institute (JGI-PGF)"/>
            <person name="Walter F."/>
            <person name="Albersmeier A."/>
            <person name="Kalinowski J."/>
            <person name="Ruckert C."/>
        </authorList>
    </citation>
    <scope>NUCLEOTIDE SEQUENCE</scope>
    <source>
        <strain evidence="3">CGMCC 1.14988</strain>
    </source>
</reference>
<dbReference type="Proteomes" id="UP000650511">
    <property type="component" value="Unassembled WGS sequence"/>
</dbReference>
<keyword evidence="4" id="KW-1185">Reference proteome</keyword>
<keyword evidence="2" id="KW-0472">Membrane</keyword>
<feature type="transmembrane region" description="Helical" evidence="2">
    <location>
        <begin position="21"/>
        <end position="43"/>
    </location>
</feature>
<dbReference type="InterPro" id="IPR012334">
    <property type="entry name" value="Pectin_lyas_fold"/>
</dbReference>
<sequence length="391" mass="41358">MPAAHPDDRPAADIDTRRRQAMAAAPFVVVAVALFVALLLVLFDDDGDGAVPAGDAPPSAQEAPPTPTDGGPAADHDPDGGTEDAADPAPPSPTFALDDTVDVDELSPTDPPDDRPGDFVEVDGHVRAATDFPSEGEVPVALLHPEAFGFPGPRTTGVREAELLEEIDGRVDLDQDGQVFENALVRGNIRVTAQDVVIRNVRLETRAEWGIAVDPEAGGGNLLVEDTTIVGQGDTCIGGIAHARFTARRVQVTNCDDGMRIGPDTTVEDSFVHGLRKSDGDEHNDPLQTTGGSNMVLRNNTLISVWQRQTSSVFLQAIFGTIDDVVVEGNLLAGGSYTLYVESVDQPPATRVVVRDNVFVADSSIYGTHRLDGDAEVTWEGNTTTDGATLE</sequence>
<proteinExistence type="predicted"/>
<dbReference type="SUPFAM" id="SSF51126">
    <property type="entry name" value="Pectin lyase-like"/>
    <property type="match status" value="1"/>
</dbReference>
<reference evidence="3" key="2">
    <citation type="submission" date="2020-09" db="EMBL/GenBank/DDBJ databases">
        <authorList>
            <person name="Sun Q."/>
            <person name="Zhou Y."/>
        </authorList>
    </citation>
    <scope>NUCLEOTIDE SEQUENCE</scope>
    <source>
        <strain evidence="3">CGMCC 1.14988</strain>
    </source>
</reference>
<dbReference type="EMBL" id="BMHA01000004">
    <property type="protein sequence ID" value="GGI05286.1"/>
    <property type="molecule type" value="Genomic_DNA"/>
</dbReference>
<dbReference type="InterPro" id="IPR011050">
    <property type="entry name" value="Pectin_lyase_fold/virulence"/>
</dbReference>
<evidence type="ECO:0000313" key="3">
    <source>
        <dbReference type="EMBL" id="GGI05286.1"/>
    </source>
</evidence>
<gene>
    <name evidence="3" type="ORF">GCM10011354_13340</name>
</gene>
<evidence type="ECO:0008006" key="5">
    <source>
        <dbReference type="Google" id="ProtNLM"/>
    </source>
</evidence>
<dbReference type="RefSeq" id="WP_130649417.1">
    <property type="nucleotide sequence ID" value="NZ_BMHA01000004.1"/>
</dbReference>
<keyword evidence="2" id="KW-1133">Transmembrane helix</keyword>
<dbReference type="Gene3D" id="2.160.20.10">
    <property type="entry name" value="Single-stranded right-handed beta-helix, Pectin lyase-like"/>
    <property type="match status" value="1"/>
</dbReference>
<dbReference type="AlphaFoldDB" id="A0A8J3AE36"/>